<dbReference type="RefSeq" id="WP_091783823.1">
    <property type="nucleotide sequence ID" value="NZ_FNDI01000018.1"/>
</dbReference>
<keyword evidence="2" id="KW-1185">Reference proteome</keyword>
<dbReference type="InterPro" id="IPR001451">
    <property type="entry name" value="Hexapep"/>
</dbReference>
<accession>A0A7Z7BAZ8</accession>
<dbReference type="Gene3D" id="2.160.10.10">
    <property type="entry name" value="Hexapeptide repeat proteins"/>
    <property type="match status" value="1"/>
</dbReference>
<protein>
    <submittedName>
        <fullName evidence="1">Carbonic anhydrase or acetyltransferase, isoleucine patch superfamily</fullName>
    </submittedName>
</protein>
<dbReference type="InterPro" id="IPR050484">
    <property type="entry name" value="Transf_Hexapept/Carb_Anhydrase"/>
</dbReference>
<dbReference type="PANTHER" id="PTHR13061">
    <property type="entry name" value="DYNACTIN SUBUNIT P25"/>
    <property type="match status" value="1"/>
</dbReference>
<gene>
    <name evidence="1" type="ORF">SAMN04487926_11851</name>
</gene>
<dbReference type="PANTHER" id="PTHR13061:SF29">
    <property type="entry name" value="GAMMA CARBONIC ANHYDRASE-LIKE 1, MITOCHONDRIAL-RELATED"/>
    <property type="match status" value="1"/>
</dbReference>
<evidence type="ECO:0000313" key="1">
    <source>
        <dbReference type="EMBL" id="SDI50454.1"/>
    </source>
</evidence>
<organism evidence="1 2">
    <name type="scientific">Paraburkholderia steynii</name>
    <dbReference type="NCBI Taxonomy" id="1245441"/>
    <lineage>
        <taxon>Bacteria</taxon>
        <taxon>Pseudomonadati</taxon>
        <taxon>Pseudomonadota</taxon>
        <taxon>Betaproteobacteria</taxon>
        <taxon>Burkholderiales</taxon>
        <taxon>Burkholderiaceae</taxon>
        <taxon>Paraburkholderia</taxon>
    </lineage>
</organism>
<dbReference type="CDD" id="cd04645">
    <property type="entry name" value="LbH_gamma_CA_like"/>
    <property type="match status" value="1"/>
</dbReference>
<sequence length="180" mass="18885">MSDTILPDYAAVSPRVHSSAFVGIGSVVIGDVTIGERASIWFNCVLRGDVQRIKIGQRTNIQDGTVVHCTTGGRPTLIGDDVSVGHGAILHSCTIEDTGFVGFGARVLDGATIQRGGMLAAGAVLTPGKTIGSGELWAGNPARLLRILDGIEADALAAVADRYVALALRYLNDEFNLIKR</sequence>
<dbReference type="GO" id="GO:0016740">
    <property type="term" value="F:transferase activity"/>
    <property type="evidence" value="ECO:0007669"/>
    <property type="project" value="UniProtKB-KW"/>
</dbReference>
<dbReference type="AlphaFoldDB" id="A0A7Z7BAZ8"/>
<proteinExistence type="predicted"/>
<comment type="caution">
    <text evidence="1">The sequence shown here is derived from an EMBL/GenBank/DDBJ whole genome shotgun (WGS) entry which is preliminary data.</text>
</comment>
<reference evidence="1" key="1">
    <citation type="submission" date="2016-10" db="EMBL/GenBank/DDBJ databases">
        <authorList>
            <person name="Varghese N."/>
            <person name="Submissions S."/>
        </authorList>
    </citation>
    <scope>NUCLEOTIDE SEQUENCE [LARGE SCALE GENOMIC DNA]</scope>
    <source>
        <strain evidence="1">YR281</strain>
    </source>
</reference>
<dbReference type="InterPro" id="IPR011004">
    <property type="entry name" value="Trimer_LpxA-like_sf"/>
</dbReference>
<evidence type="ECO:0000313" key="2">
    <source>
        <dbReference type="Proteomes" id="UP000198900"/>
    </source>
</evidence>
<dbReference type="Pfam" id="PF00132">
    <property type="entry name" value="Hexapep"/>
    <property type="match status" value="1"/>
</dbReference>
<dbReference type="SUPFAM" id="SSF51161">
    <property type="entry name" value="Trimeric LpxA-like enzymes"/>
    <property type="match status" value="1"/>
</dbReference>
<dbReference type="EMBL" id="FNDI01000018">
    <property type="protein sequence ID" value="SDI50454.1"/>
    <property type="molecule type" value="Genomic_DNA"/>
</dbReference>
<dbReference type="Proteomes" id="UP000198900">
    <property type="component" value="Unassembled WGS sequence"/>
</dbReference>
<name>A0A7Z7BAZ8_9BURK</name>
<dbReference type="InterPro" id="IPR047324">
    <property type="entry name" value="LbH_gamma_CA-like"/>
</dbReference>